<keyword evidence="2" id="KW-1185">Reference proteome</keyword>
<dbReference type="GO" id="GO:0005737">
    <property type="term" value="C:cytoplasm"/>
    <property type="evidence" value="ECO:0007669"/>
    <property type="project" value="TreeGrafter"/>
</dbReference>
<evidence type="ECO:0000313" key="1">
    <source>
        <dbReference type="EMBL" id="KAJ8906115.1"/>
    </source>
</evidence>
<proteinExistence type="predicted"/>
<sequence>MTGKVGEILDATDEPEFKSKCSELVSDLGHALCGLGHHRTGHAEKNAVIVGKVSGIKGIGRSDPDDTAEFLRLLVAELEPAESKKIAEQVALDCTSFLIAGLWIAGERGFHSIKESCEKLLLWLANNAVPQEFFTALCEAYTAAGINRCAIHTARQVFELMSIIMHRIARKHHLFFDAMKLIGDETVSSAPLASSDQLLPVCSSITKFCSDLQKLCSDNRSGDLQHLARKSFVAAMSARYSPSDGDEESASELMLKSIFDNLVGLGVSSWDKGSPENVENACIAYGAIVLSGEEELEPSISVLTDRETLLRGLPFAEKLVKEPSQAMCSRGVQMVTWLYSKEISWDDSGWDWTPTDRLMTSDLAEVLGKIACVSPLEHEREAVLYALKLIIQSRTSAMSRLSTLRDLLMSTDHDMFMSLLISSMKDELNTMDQNLLILGASTTVFVVLPRCFTPRSGIAEEMNAVIASANLARYLLIRSSNWEDKCQARRWELLQESITSMLLDVRRILRKLITVAERDMQAARSGSAQPGGQVEMLAETAERNFNIMLMALHVVEQALTIVEK</sequence>
<organism evidence="1 2">
    <name type="scientific">Rhodosorus marinus</name>
    <dbReference type="NCBI Taxonomy" id="101924"/>
    <lineage>
        <taxon>Eukaryota</taxon>
        <taxon>Rhodophyta</taxon>
        <taxon>Stylonematophyceae</taxon>
        <taxon>Stylonematales</taxon>
        <taxon>Stylonemataceae</taxon>
        <taxon>Rhodosorus</taxon>
    </lineage>
</organism>
<reference evidence="1 2" key="1">
    <citation type="journal article" date="2023" name="Nat. Commun.">
        <title>Origin of minicircular mitochondrial genomes in red algae.</title>
        <authorList>
            <person name="Lee Y."/>
            <person name="Cho C.H."/>
            <person name="Lee Y.M."/>
            <person name="Park S.I."/>
            <person name="Yang J.H."/>
            <person name="West J.A."/>
            <person name="Bhattacharya D."/>
            <person name="Yoon H.S."/>
        </authorList>
    </citation>
    <scope>NUCLEOTIDE SEQUENCE [LARGE SCALE GENOMIC DNA]</scope>
    <source>
        <strain evidence="1 2">CCMP1338</strain>
        <tissue evidence="1">Whole cell</tissue>
    </source>
</reference>
<gene>
    <name evidence="1" type="ORF">NDN08_002614</name>
</gene>
<dbReference type="Proteomes" id="UP001157974">
    <property type="component" value="Unassembled WGS sequence"/>
</dbReference>
<evidence type="ECO:0000313" key="2">
    <source>
        <dbReference type="Proteomes" id="UP001157974"/>
    </source>
</evidence>
<dbReference type="GO" id="GO:0055105">
    <property type="term" value="F:ubiquitin-protein transferase inhibitor activity"/>
    <property type="evidence" value="ECO:0007669"/>
    <property type="project" value="TreeGrafter"/>
</dbReference>
<protein>
    <recommendedName>
        <fullName evidence="3">Nuclear pore complex protein Nup85</fullName>
    </recommendedName>
</protein>
<dbReference type="EMBL" id="JAMWBK010000004">
    <property type="protein sequence ID" value="KAJ8906115.1"/>
    <property type="molecule type" value="Genomic_DNA"/>
</dbReference>
<accession>A0AAV8UU86</accession>
<dbReference type="AlphaFoldDB" id="A0AAV8UU86"/>
<evidence type="ECO:0008006" key="3">
    <source>
        <dbReference type="Google" id="ProtNLM"/>
    </source>
</evidence>
<dbReference type="PANTHER" id="PTHR15430">
    <property type="entry name" value="GLOMULIN"/>
    <property type="match status" value="1"/>
</dbReference>
<dbReference type="InterPro" id="IPR019516">
    <property type="entry name" value="Glomulin/ALF4"/>
</dbReference>
<dbReference type="PANTHER" id="PTHR15430:SF1">
    <property type="entry name" value="GLOMULIN"/>
    <property type="match status" value="1"/>
</dbReference>
<name>A0AAV8UU86_9RHOD</name>
<comment type="caution">
    <text evidence="1">The sequence shown here is derived from an EMBL/GenBank/DDBJ whole genome shotgun (WGS) entry which is preliminary data.</text>
</comment>